<dbReference type="SUPFAM" id="SSF51230">
    <property type="entry name" value="Single hybrid motif"/>
    <property type="match status" value="1"/>
</dbReference>
<keyword evidence="13" id="KW-1185">Reference proteome</keyword>
<dbReference type="CDD" id="cd06849">
    <property type="entry name" value="lipoyl_domain"/>
    <property type="match status" value="1"/>
</dbReference>
<feature type="domain" description="Lipoyl-binding" evidence="11">
    <location>
        <begin position="100"/>
        <end position="175"/>
    </location>
</feature>
<evidence type="ECO:0000256" key="3">
    <source>
        <dbReference type="ARBA" id="ARBA00007317"/>
    </source>
</evidence>
<comment type="similarity">
    <text evidence="3 9">Belongs to the 2-oxoacid dehydrogenase family.</text>
</comment>
<keyword evidence="8 9" id="KW-0012">Acyltransferase</keyword>
<dbReference type="InterPro" id="IPR011053">
    <property type="entry name" value="Single_hybrid_motif"/>
</dbReference>
<dbReference type="GO" id="GO:0005739">
    <property type="term" value="C:mitochondrion"/>
    <property type="evidence" value="ECO:0007669"/>
    <property type="project" value="TreeGrafter"/>
</dbReference>
<evidence type="ECO:0000256" key="6">
    <source>
        <dbReference type="ARBA" id="ARBA00022823"/>
    </source>
</evidence>
<evidence type="ECO:0000313" key="13">
    <source>
        <dbReference type="Proteomes" id="UP000673691"/>
    </source>
</evidence>
<dbReference type="InterPro" id="IPR000089">
    <property type="entry name" value="Biotin_lipoyl"/>
</dbReference>
<keyword evidence="5 9" id="KW-0808">Transferase</keyword>
<accession>A0A8H8DLP4</accession>
<evidence type="ECO:0000256" key="7">
    <source>
        <dbReference type="ARBA" id="ARBA00022946"/>
    </source>
</evidence>
<comment type="caution">
    <text evidence="12">The sequence shown here is derived from an EMBL/GenBank/DDBJ whole genome shotgun (WGS) entry which is preliminary data.</text>
</comment>
<feature type="compositionally biased region" description="Basic and acidic residues" evidence="10">
    <location>
        <begin position="211"/>
        <end position="227"/>
    </location>
</feature>
<dbReference type="Pfam" id="PF00198">
    <property type="entry name" value="2-oxoacid_dh"/>
    <property type="match status" value="1"/>
</dbReference>
<name>A0A8H8DLP4_9FUNG</name>
<dbReference type="InterPro" id="IPR001078">
    <property type="entry name" value="2-oxoacid_DH_actylTfrase"/>
</dbReference>
<comment type="pathway">
    <text evidence="2">Amino-acid degradation; L-lysine degradation via saccharopine pathway; glutaryl-CoA from L-lysine: step 6/6.</text>
</comment>
<evidence type="ECO:0000256" key="4">
    <source>
        <dbReference type="ARBA" id="ARBA00022532"/>
    </source>
</evidence>
<dbReference type="PANTHER" id="PTHR43416:SF5">
    <property type="entry name" value="DIHYDROLIPOYLLYSINE-RESIDUE SUCCINYLTRANSFERASE COMPONENT OF 2-OXOGLUTARATE DEHYDROGENASE COMPLEX, MITOCHONDRIAL"/>
    <property type="match status" value="1"/>
</dbReference>
<keyword evidence="6 9" id="KW-0450">Lipoyl</keyword>
<dbReference type="AlphaFoldDB" id="A0A8H8DLP4"/>
<dbReference type="GO" id="GO:0004149">
    <property type="term" value="F:dihydrolipoyllysine-residue succinyltransferase activity"/>
    <property type="evidence" value="ECO:0007669"/>
    <property type="project" value="TreeGrafter"/>
</dbReference>
<protein>
    <recommendedName>
        <fullName evidence="9">Dihydrolipoamide acetyltransferase component of pyruvate dehydrogenase complex</fullName>
        <ecNumber evidence="9">2.3.1.-</ecNumber>
    </recommendedName>
</protein>
<feature type="non-terminal residue" evidence="12">
    <location>
        <position position="361"/>
    </location>
</feature>
<evidence type="ECO:0000256" key="1">
    <source>
        <dbReference type="ARBA" id="ARBA00001938"/>
    </source>
</evidence>
<dbReference type="InterPro" id="IPR023213">
    <property type="entry name" value="CAT-like_dom_sf"/>
</dbReference>
<dbReference type="Proteomes" id="UP000673691">
    <property type="component" value="Unassembled WGS sequence"/>
</dbReference>
<dbReference type="SUPFAM" id="SSF52777">
    <property type="entry name" value="CoA-dependent acyltransferases"/>
    <property type="match status" value="1"/>
</dbReference>
<dbReference type="EMBL" id="JAEFCI010001070">
    <property type="protein sequence ID" value="KAG5463149.1"/>
    <property type="molecule type" value="Genomic_DNA"/>
</dbReference>
<keyword evidence="4" id="KW-0816">Tricarboxylic acid cycle</keyword>
<dbReference type="PROSITE" id="PS00189">
    <property type="entry name" value="LIPOYL"/>
    <property type="match status" value="1"/>
</dbReference>
<evidence type="ECO:0000256" key="5">
    <source>
        <dbReference type="ARBA" id="ARBA00022679"/>
    </source>
</evidence>
<evidence type="ECO:0000259" key="11">
    <source>
        <dbReference type="PROSITE" id="PS50968"/>
    </source>
</evidence>
<dbReference type="Gene3D" id="3.30.559.10">
    <property type="entry name" value="Chloramphenicol acetyltransferase-like domain"/>
    <property type="match status" value="1"/>
</dbReference>
<dbReference type="OrthoDB" id="5391403at2759"/>
<dbReference type="InterPro" id="IPR003016">
    <property type="entry name" value="2-oxoA_DH_lipoyl-BS"/>
</dbReference>
<evidence type="ECO:0000256" key="8">
    <source>
        <dbReference type="ARBA" id="ARBA00023315"/>
    </source>
</evidence>
<dbReference type="Gene3D" id="2.40.50.100">
    <property type="match status" value="1"/>
</dbReference>
<evidence type="ECO:0000256" key="10">
    <source>
        <dbReference type="SAM" id="MobiDB-lite"/>
    </source>
</evidence>
<evidence type="ECO:0000256" key="9">
    <source>
        <dbReference type="RuleBase" id="RU003423"/>
    </source>
</evidence>
<evidence type="ECO:0000313" key="12">
    <source>
        <dbReference type="EMBL" id="KAG5463149.1"/>
    </source>
</evidence>
<keyword evidence="7" id="KW-0809">Transit peptide</keyword>
<dbReference type="EC" id="2.3.1.-" evidence="9"/>
<gene>
    <name evidence="12" type="ORF">BJ554DRAFT_1483</name>
</gene>
<organism evidence="12 13">
    <name type="scientific">Olpidium bornovanus</name>
    <dbReference type="NCBI Taxonomy" id="278681"/>
    <lineage>
        <taxon>Eukaryota</taxon>
        <taxon>Fungi</taxon>
        <taxon>Fungi incertae sedis</taxon>
        <taxon>Olpidiomycota</taxon>
        <taxon>Olpidiomycotina</taxon>
        <taxon>Olpidiomycetes</taxon>
        <taxon>Olpidiales</taxon>
        <taxon>Olpidiaceae</taxon>
        <taxon>Olpidium</taxon>
    </lineage>
</organism>
<dbReference type="InterPro" id="IPR050537">
    <property type="entry name" value="2-oxoacid_dehydrogenase"/>
</dbReference>
<dbReference type="PROSITE" id="PS50968">
    <property type="entry name" value="BIOTINYL_LIPOYL"/>
    <property type="match status" value="1"/>
</dbReference>
<evidence type="ECO:0000256" key="2">
    <source>
        <dbReference type="ARBA" id="ARBA00005145"/>
    </source>
</evidence>
<sequence length="361" mass="39031">MLRSPSGDARRRAGGPAVVGRGWACVAVVKVACPVCGPSPCLVAVAAPGIRQVRLGLVRAWSELRSSLVVHLSTSFRGPAVWATLPHTVCLLAFSAEMKEQVVKVPQMAESISEGTLKAWNKNVGEFVKQDEEVVSIETDKVDVAVNAPFSGIIKEVYAKEEDLVTVGADLFKLEAGEAGDATGEFPETGCFALQDQSSVRQKPSAPAPKVEAKKTEPKQEDFPAPKEHVLQNAEKAPESTAAARECLQFWWSPSDVIPRPSLMAAAPKQAAPQGFAQSMPVDYRSEQSVKMTRMRKTIASRLKESQNVAASLTTFNEVDMTNLMDLRSTYKELVLKQHGVKLGFMSAFTKAVCHALKAVP</sequence>
<dbReference type="GO" id="GO:0006099">
    <property type="term" value="P:tricarboxylic acid cycle"/>
    <property type="evidence" value="ECO:0007669"/>
    <property type="project" value="UniProtKB-KW"/>
</dbReference>
<proteinExistence type="inferred from homology"/>
<comment type="cofactor">
    <cofactor evidence="1 9">
        <name>(R)-lipoate</name>
        <dbReference type="ChEBI" id="CHEBI:83088"/>
    </cofactor>
</comment>
<feature type="region of interest" description="Disordered" evidence="10">
    <location>
        <begin position="195"/>
        <end position="227"/>
    </location>
</feature>
<dbReference type="Pfam" id="PF00364">
    <property type="entry name" value="Biotin_lipoyl"/>
    <property type="match status" value="1"/>
</dbReference>
<dbReference type="PANTHER" id="PTHR43416">
    <property type="entry name" value="DIHYDROLIPOYLLYSINE-RESIDUE SUCCINYLTRANSFERASE COMPONENT OF 2-OXOGLUTARATE DEHYDROGENASE COMPLEX, MITOCHONDRIAL-RELATED"/>
    <property type="match status" value="1"/>
</dbReference>
<reference evidence="12 13" key="1">
    <citation type="journal article" name="Sci. Rep.">
        <title>Genome-scale phylogenetic analyses confirm Olpidium as the closest living zoosporic fungus to the non-flagellated, terrestrial fungi.</title>
        <authorList>
            <person name="Chang Y."/>
            <person name="Rochon D."/>
            <person name="Sekimoto S."/>
            <person name="Wang Y."/>
            <person name="Chovatia M."/>
            <person name="Sandor L."/>
            <person name="Salamov A."/>
            <person name="Grigoriev I.V."/>
            <person name="Stajich J.E."/>
            <person name="Spatafora J.W."/>
        </authorList>
    </citation>
    <scope>NUCLEOTIDE SEQUENCE [LARGE SCALE GENOMIC DNA]</scope>
    <source>
        <strain evidence="12">S191</strain>
    </source>
</reference>